<dbReference type="SUPFAM" id="SSF57903">
    <property type="entry name" value="FYVE/PHD zinc finger"/>
    <property type="match status" value="1"/>
</dbReference>
<comment type="catalytic activity">
    <reaction evidence="1">
        <text>[E2 ubiquitin-conjugating enzyme]-S-ubiquitinyl-L-cysteine + [acceptor protein]-L-lysine = [E2 ubiquitin-conjugating enzyme]-L-cysteine + [acceptor protein]-N(6)-ubiquitinyl-L-lysine.</text>
        <dbReference type="EC" id="2.3.2.31"/>
    </reaction>
</comment>
<dbReference type="InterPro" id="IPR011011">
    <property type="entry name" value="Znf_FYVE_PHD"/>
</dbReference>
<keyword evidence="5" id="KW-0677">Repeat</keyword>
<protein>
    <recommendedName>
        <fullName evidence="2">RBR-type E3 ubiquitin transferase</fullName>
        <ecNumber evidence="2">2.3.2.31</ecNumber>
    </recommendedName>
</protein>
<dbReference type="InterPro" id="IPR044066">
    <property type="entry name" value="TRIAD_supradom"/>
</dbReference>
<dbReference type="VEuPathDB" id="FungiDB:PV08_05243"/>
<dbReference type="InterPro" id="IPR031127">
    <property type="entry name" value="E3_UB_ligase_RBR"/>
</dbReference>
<keyword evidence="6" id="KW-0863">Zinc-finger</keyword>
<feature type="region of interest" description="Disordered" evidence="9">
    <location>
        <begin position="554"/>
        <end position="575"/>
    </location>
</feature>
<dbReference type="GO" id="GO:0061630">
    <property type="term" value="F:ubiquitin protein ligase activity"/>
    <property type="evidence" value="ECO:0007669"/>
    <property type="project" value="UniProtKB-EC"/>
</dbReference>
<evidence type="ECO:0000313" key="11">
    <source>
        <dbReference type="EMBL" id="KIW15198.1"/>
    </source>
</evidence>
<dbReference type="EMBL" id="KN847495">
    <property type="protein sequence ID" value="KIW15198.1"/>
    <property type="molecule type" value="Genomic_DNA"/>
</dbReference>
<dbReference type="Pfam" id="PF26200">
    <property type="entry name" value="Rcat_RNF216"/>
    <property type="match status" value="1"/>
</dbReference>
<sequence length="609" mass="67360">MAGQTPSSLIIEDVLFDPTTSLGDVERQFAGAEGYIGAKISHTRLNRTARIVQNFVFEFSTAADAARALRSRITITVGDRAYTVQPHGGFTCSICMAPFEDHARAVPCRRCKLLRCHDCVRRDFKAAMEDMERMPLRCCNTVIHHETAREILPTVELEAYKSRFDELSTINPLYCPVPTCSTFLPPRIFDEKGSKATCPTCDARVCTNCKQLANDGHACYGDEKRNFILDTFSYKTCPKCGMGVARMFGCSHIRCRCGAHWCWDCQRPILACYQRPCQAAREDGNTPQEDAEDEEVEADADDDELETQGHNVSPERGSNDTAIRPTGSDSLVVVSDQQHPQHHPQIVQESRAHANSDSETVKDGQERSSEPPNLGFAALLAAIDMRGSREGAGGERAEENIRVLQEEAPNMAEANTIPASGTNNAVVAVDPRNGRGNNTIMDNQTEMQTQAAAESTIAGVLADTAAPSEDNGAPDLDEPDLDEWEGAFDFGSEPNDEAWDVWGCRHRFRKFNTAAIPDFWMVGLDPRHAKLVEIECMACFRKVAVYTDEDASKKEKKLPEAQGQDQPNNAVKPGTWECKSCGVIYCKPCVKFAKKRMVRERRSGDSDGE</sequence>
<dbReference type="GeneID" id="27332326"/>
<keyword evidence="12" id="KW-1185">Reference proteome</keyword>
<evidence type="ECO:0000256" key="5">
    <source>
        <dbReference type="ARBA" id="ARBA00022737"/>
    </source>
</evidence>
<dbReference type="GO" id="GO:0016567">
    <property type="term" value="P:protein ubiquitination"/>
    <property type="evidence" value="ECO:0007669"/>
    <property type="project" value="InterPro"/>
</dbReference>
<dbReference type="HOGENOM" id="CLU_407088_0_0_1"/>
<name>A0A0D2B8E2_9EURO</name>
<dbReference type="OrthoDB" id="10009520at2759"/>
<accession>A0A0D2B8E2</accession>
<dbReference type="InterPro" id="IPR002867">
    <property type="entry name" value="IBR_dom"/>
</dbReference>
<evidence type="ECO:0000256" key="8">
    <source>
        <dbReference type="ARBA" id="ARBA00022833"/>
    </source>
</evidence>
<gene>
    <name evidence="11" type="ORF">PV08_05243</name>
</gene>
<keyword evidence="4" id="KW-0479">Metal-binding</keyword>
<dbReference type="GO" id="GO:0008270">
    <property type="term" value="F:zinc ion binding"/>
    <property type="evidence" value="ECO:0007669"/>
    <property type="project" value="UniProtKB-KW"/>
</dbReference>
<evidence type="ECO:0000256" key="1">
    <source>
        <dbReference type="ARBA" id="ARBA00001798"/>
    </source>
</evidence>
<dbReference type="EC" id="2.3.2.31" evidence="2"/>
<organism evidence="11 12">
    <name type="scientific">Exophiala spinifera</name>
    <dbReference type="NCBI Taxonomy" id="91928"/>
    <lineage>
        <taxon>Eukaryota</taxon>
        <taxon>Fungi</taxon>
        <taxon>Dikarya</taxon>
        <taxon>Ascomycota</taxon>
        <taxon>Pezizomycotina</taxon>
        <taxon>Eurotiomycetes</taxon>
        <taxon>Chaetothyriomycetidae</taxon>
        <taxon>Chaetothyriales</taxon>
        <taxon>Herpotrichiellaceae</taxon>
        <taxon>Exophiala</taxon>
    </lineage>
</organism>
<proteinExistence type="predicted"/>
<evidence type="ECO:0000256" key="9">
    <source>
        <dbReference type="SAM" id="MobiDB-lite"/>
    </source>
</evidence>
<evidence type="ECO:0000259" key="10">
    <source>
        <dbReference type="PROSITE" id="PS51873"/>
    </source>
</evidence>
<dbReference type="STRING" id="91928.A0A0D2B8E2"/>
<dbReference type="RefSeq" id="XP_016235414.1">
    <property type="nucleotide sequence ID" value="XM_016379587.1"/>
</dbReference>
<evidence type="ECO:0000313" key="12">
    <source>
        <dbReference type="Proteomes" id="UP000053328"/>
    </source>
</evidence>
<evidence type="ECO:0000256" key="2">
    <source>
        <dbReference type="ARBA" id="ARBA00012251"/>
    </source>
</evidence>
<dbReference type="PANTHER" id="PTHR11685">
    <property type="entry name" value="RBR FAMILY RING FINGER AND IBR DOMAIN-CONTAINING"/>
    <property type="match status" value="1"/>
</dbReference>
<feature type="domain" description="RING-type" evidence="10">
    <location>
        <begin position="88"/>
        <end position="283"/>
    </location>
</feature>
<dbReference type="Gene3D" id="1.20.120.1750">
    <property type="match status" value="1"/>
</dbReference>
<evidence type="ECO:0000256" key="6">
    <source>
        <dbReference type="ARBA" id="ARBA00022771"/>
    </source>
</evidence>
<dbReference type="Pfam" id="PF01485">
    <property type="entry name" value="IBR"/>
    <property type="match status" value="1"/>
</dbReference>
<keyword evidence="8" id="KW-0862">Zinc</keyword>
<keyword evidence="3" id="KW-0808">Transferase</keyword>
<evidence type="ECO:0000256" key="7">
    <source>
        <dbReference type="ARBA" id="ARBA00022786"/>
    </source>
</evidence>
<feature type="compositionally biased region" description="Basic and acidic residues" evidence="9">
    <location>
        <begin position="350"/>
        <end position="369"/>
    </location>
</feature>
<evidence type="ECO:0000256" key="3">
    <source>
        <dbReference type="ARBA" id="ARBA00022679"/>
    </source>
</evidence>
<evidence type="ECO:0000256" key="4">
    <source>
        <dbReference type="ARBA" id="ARBA00022723"/>
    </source>
</evidence>
<dbReference type="PROSITE" id="PS51873">
    <property type="entry name" value="TRIAD"/>
    <property type="match status" value="1"/>
</dbReference>
<dbReference type="Proteomes" id="UP000053328">
    <property type="component" value="Unassembled WGS sequence"/>
</dbReference>
<keyword evidence="7" id="KW-0833">Ubl conjugation pathway</keyword>
<feature type="region of interest" description="Disordered" evidence="9">
    <location>
        <begin position="282"/>
        <end position="373"/>
    </location>
</feature>
<dbReference type="CDD" id="cd22584">
    <property type="entry name" value="Rcat_RBR_unk"/>
    <property type="match status" value="1"/>
</dbReference>
<feature type="compositionally biased region" description="Acidic residues" evidence="9">
    <location>
        <begin position="289"/>
        <end position="306"/>
    </location>
</feature>
<reference evidence="11 12" key="1">
    <citation type="submission" date="2015-01" db="EMBL/GenBank/DDBJ databases">
        <title>The Genome Sequence of Exophiala spinifera CBS89968.</title>
        <authorList>
            <consortium name="The Broad Institute Genomics Platform"/>
            <person name="Cuomo C."/>
            <person name="de Hoog S."/>
            <person name="Gorbushina A."/>
            <person name="Stielow B."/>
            <person name="Teixiera M."/>
            <person name="Abouelleil A."/>
            <person name="Chapman S.B."/>
            <person name="Priest M."/>
            <person name="Young S.K."/>
            <person name="Wortman J."/>
            <person name="Nusbaum C."/>
            <person name="Birren B."/>
        </authorList>
    </citation>
    <scope>NUCLEOTIDE SEQUENCE [LARGE SCALE GENOMIC DNA]</scope>
    <source>
        <strain evidence="11 12">CBS 89968</strain>
    </source>
</reference>
<dbReference type="SUPFAM" id="SSF57850">
    <property type="entry name" value="RING/U-box"/>
    <property type="match status" value="1"/>
</dbReference>
<dbReference type="AlphaFoldDB" id="A0A0D2B8E2"/>